<feature type="domain" description="SsuA/THI5-like" evidence="2">
    <location>
        <begin position="77"/>
        <end position="269"/>
    </location>
</feature>
<feature type="region of interest" description="Disordered" evidence="1">
    <location>
        <begin position="360"/>
        <end position="395"/>
    </location>
</feature>
<evidence type="ECO:0000256" key="1">
    <source>
        <dbReference type="SAM" id="MobiDB-lite"/>
    </source>
</evidence>
<dbReference type="PANTHER" id="PTHR30024:SF21">
    <property type="entry name" value="ABC TRANSPORTER SUBSTRATE-BINDING PROTEIN"/>
    <property type="match status" value="1"/>
</dbReference>
<gene>
    <name evidence="3" type="ORF">MECH1_V1_1592</name>
</gene>
<dbReference type="PANTHER" id="PTHR30024">
    <property type="entry name" value="ALIPHATIC SULFONATES-BINDING PROTEIN-RELATED"/>
    <property type="match status" value="1"/>
</dbReference>
<evidence type="ECO:0000313" key="3">
    <source>
        <dbReference type="EMBL" id="CAL1240368.1"/>
    </source>
</evidence>
<dbReference type="Gene3D" id="3.40.190.10">
    <property type="entry name" value="Periplasmic binding protein-like II"/>
    <property type="match status" value="2"/>
</dbReference>
<accession>A0ABM9NID0</accession>
<sequence>MAEWKTVEHPMSTAALTKLLLPWIACLVWVGGFEAAVAAVPTEINFGVASVGLGGRPFVGGSVVSVVHVKGWLEEEFKDQGIKINWHFFKTAGPGVNEAYSNGVLDFAWQGDLPQLIGRASGLKVKYILGAGRRQYIYLAAKPNSSAARIEDIKGRSVAIHKGTCLQLSIARLLAAHGLRERDLKVYNMDGLAAASALGSGDLELAFGAFNLLALRDQGLAKVIYSGAEDDGRYGCSGGFTVTEDFLARYPDITRRVVKTIVKAARWSADPANRGELYAIWAKSGFPLEHFKEEWDSQDLKRKLSPLIDDFQINRYRVALEDARKFGLVRGKVDFDRYFDRSYLEAALTELGLQDFWIPEDAEGKPQSPIPHPESGARISAVSNARGPQGPEHAP</sequence>
<proteinExistence type="predicted"/>
<protein>
    <submittedName>
        <fullName evidence="3">Alkanesulfonates-binding protein</fullName>
    </submittedName>
</protein>
<dbReference type="InterPro" id="IPR015168">
    <property type="entry name" value="SsuA/THI5"/>
</dbReference>
<evidence type="ECO:0000259" key="2">
    <source>
        <dbReference type="Pfam" id="PF09084"/>
    </source>
</evidence>
<dbReference type="EMBL" id="OZ026884">
    <property type="protein sequence ID" value="CAL1240368.1"/>
    <property type="molecule type" value="Genomic_DNA"/>
</dbReference>
<dbReference type="Proteomes" id="UP001497493">
    <property type="component" value="Chromosome"/>
</dbReference>
<keyword evidence="4" id="KW-1185">Reference proteome</keyword>
<dbReference type="SUPFAM" id="SSF53850">
    <property type="entry name" value="Periplasmic binding protein-like II"/>
    <property type="match status" value="1"/>
</dbReference>
<organism evidence="3 4">
    <name type="scientific">Candidatus Methylocalor cossyra</name>
    <dbReference type="NCBI Taxonomy" id="3108543"/>
    <lineage>
        <taxon>Bacteria</taxon>
        <taxon>Pseudomonadati</taxon>
        <taxon>Pseudomonadota</taxon>
        <taxon>Gammaproteobacteria</taxon>
        <taxon>Methylococcales</taxon>
        <taxon>Methylococcaceae</taxon>
        <taxon>Candidatus Methylocalor</taxon>
    </lineage>
</organism>
<name>A0ABM9NID0_9GAMM</name>
<dbReference type="Pfam" id="PF09084">
    <property type="entry name" value="NMT1"/>
    <property type="match status" value="1"/>
</dbReference>
<reference evidence="3 4" key="1">
    <citation type="submission" date="2024-04" db="EMBL/GenBank/DDBJ databases">
        <authorList>
            <person name="Cremers G."/>
        </authorList>
    </citation>
    <scope>NUCLEOTIDE SEQUENCE [LARGE SCALE GENOMIC DNA]</scope>
    <source>
        <strain evidence="3">MeCH1-AG</strain>
    </source>
</reference>
<evidence type="ECO:0000313" key="4">
    <source>
        <dbReference type="Proteomes" id="UP001497493"/>
    </source>
</evidence>